<feature type="domain" description="Glycosyltransferase subfamily 4-like N-terminal" evidence="2">
    <location>
        <begin position="63"/>
        <end position="215"/>
    </location>
</feature>
<feature type="domain" description="Glycosyl transferase family 1" evidence="1">
    <location>
        <begin position="221"/>
        <end position="380"/>
    </location>
</feature>
<proteinExistence type="predicted"/>
<dbReference type="Pfam" id="PF00534">
    <property type="entry name" value="Glycos_transf_1"/>
    <property type="match status" value="1"/>
</dbReference>
<evidence type="ECO:0000313" key="4">
    <source>
        <dbReference type="Proteomes" id="UP000469724"/>
    </source>
</evidence>
<dbReference type="InterPro" id="IPR028098">
    <property type="entry name" value="Glyco_trans_4-like_N"/>
</dbReference>
<dbReference type="Pfam" id="PF13439">
    <property type="entry name" value="Glyco_transf_4"/>
    <property type="match status" value="1"/>
</dbReference>
<dbReference type="AlphaFoldDB" id="A0A7K3NLT1"/>
<dbReference type="InterPro" id="IPR001296">
    <property type="entry name" value="Glyco_trans_1"/>
</dbReference>
<accession>A0A7K3NLT1</accession>
<dbReference type="CDD" id="cd03801">
    <property type="entry name" value="GT4_PimA-like"/>
    <property type="match status" value="1"/>
</dbReference>
<sequence>MKLHASPSGARTFLLPWFGLGTHPVGSPKTLTVQRGPVVNPTFARKEQAEPLRVALLLQDLCFGGTQRHALELAARLSPQRFRAELWTLMAGEDFLPLAERYGLTVRRLCDAGAVGPRSLAALWRALRTHRPDMLVPLTVVPNIWGRVLGRLAGVPAVVGNCRGAADPPKQHEWVLWPLADHVLCNAGAVKTLLNRTYRVPAGRIAVIRNGVDTEAFTPAASPPDGPPVILCLARMDPVKDHATLLAAFDLLAPERPEAQLWLVGDGPVREEVVRRIQASPFRERIRLFPGDADVRRYYARATIFALSSRHEGLPNVVLEAMASGLAVAATDVGGVPEVVRDGITGRLAPPGRPEALARAMGELLGDPLLRRRMGQAARDVAVAEFSLEAMARRHEEAFAAVWEKKRRP</sequence>
<name>A0A7K3NLT1_9BACT</name>
<keyword evidence="3" id="KW-0808">Transferase</keyword>
<dbReference type="EMBL" id="JAAGRQ010000035">
    <property type="protein sequence ID" value="NDY57057.1"/>
    <property type="molecule type" value="Genomic_DNA"/>
</dbReference>
<evidence type="ECO:0000259" key="2">
    <source>
        <dbReference type="Pfam" id="PF13439"/>
    </source>
</evidence>
<gene>
    <name evidence="3" type="ORF">G3N56_09910</name>
</gene>
<dbReference type="Gene3D" id="3.40.50.2000">
    <property type="entry name" value="Glycogen Phosphorylase B"/>
    <property type="match status" value="2"/>
</dbReference>
<organism evidence="3 4">
    <name type="scientific">Desulfolutivibrio sulfodismutans</name>
    <dbReference type="NCBI Taxonomy" id="63561"/>
    <lineage>
        <taxon>Bacteria</taxon>
        <taxon>Pseudomonadati</taxon>
        <taxon>Thermodesulfobacteriota</taxon>
        <taxon>Desulfovibrionia</taxon>
        <taxon>Desulfovibrionales</taxon>
        <taxon>Desulfovibrionaceae</taxon>
        <taxon>Desulfolutivibrio</taxon>
    </lineage>
</organism>
<keyword evidence="4" id="KW-1185">Reference proteome</keyword>
<evidence type="ECO:0000313" key="3">
    <source>
        <dbReference type="EMBL" id="NDY57057.1"/>
    </source>
</evidence>
<dbReference type="PANTHER" id="PTHR12526:SF630">
    <property type="entry name" value="GLYCOSYLTRANSFERASE"/>
    <property type="match status" value="1"/>
</dbReference>
<reference evidence="3 4" key="1">
    <citation type="submission" date="2020-02" db="EMBL/GenBank/DDBJ databases">
        <title>Comparative genomics of sulfur disproportionating microorganisms.</title>
        <authorList>
            <person name="Ward L.M."/>
            <person name="Bertran E."/>
            <person name="Johnston D.T."/>
        </authorList>
    </citation>
    <scope>NUCLEOTIDE SEQUENCE [LARGE SCALE GENOMIC DNA]</scope>
    <source>
        <strain evidence="3 4">DSM 3696</strain>
    </source>
</reference>
<protein>
    <submittedName>
        <fullName evidence="3">Glycosyltransferase family 4 protein</fullName>
    </submittedName>
</protein>
<dbReference type="PANTHER" id="PTHR12526">
    <property type="entry name" value="GLYCOSYLTRANSFERASE"/>
    <property type="match status" value="1"/>
</dbReference>
<dbReference type="Proteomes" id="UP000469724">
    <property type="component" value="Unassembled WGS sequence"/>
</dbReference>
<dbReference type="GO" id="GO:0016757">
    <property type="term" value="F:glycosyltransferase activity"/>
    <property type="evidence" value="ECO:0007669"/>
    <property type="project" value="InterPro"/>
</dbReference>
<comment type="caution">
    <text evidence="3">The sequence shown here is derived from an EMBL/GenBank/DDBJ whole genome shotgun (WGS) entry which is preliminary data.</text>
</comment>
<dbReference type="SUPFAM" id="SSF53756">
    <property type="entry name" value="UDP-Glycosyltransferase/glycogen phosphorylase"/>
    <property type="match status" value="1"/>
</dbReference>
<evidence type="ECO:0000259" key="1">
    <source>
        <dbReference type="Pfam" id="PF00534"/>
    </source>
</evidence>